<proteinExistence type="predicted"/>
<evidence type="ECO:0000313" key="2">
    <source>
        <dbReference type="EMBL" id="NUU19528.1"/>
    </source>
</evidence>
<protein>
    <submittedName>
        <fullName evidence="2">Uncharacterized protein</fullName>
    </submittedName>
</protein>
<comment type="caution">
    <text evidence="2">The sequence shown here is derived from an EMBL/GenBank/DDBJ whole genome shotgun (WGS) entry which is preliminary data.</text>
</comment>
<keyword evidence="1" id="KW-0812">Transmembrane</keyword>
<keyword evidence="3" id="KW-1185">Reference proteome</keyword>
<evidence type="ECO:0000256" key="1">
    <source>
        <dbReference type="SAM" id="Phobius"/>
    </source>
</evidence>
<dbReference type="AlphaFoldDB" id="A0A7Y6A4B6"/>
<name>A0A7Y6A4B6_9CELL</name>
<reference evidence="2 3" key="1">
    <citation type="submission" date="2020-05" db="EMBL/GenBank/DDBJ databases">
        <title>Genome Sequencing of Type Strains.</title>
        <authorList>
            <person name="Lemaire J.F."/>
            <person name="Inderbitzin P."/>
            <person name="Gregorio O.A."/>
            <person name="Collins S.B."/>
            <person name="Wespe N."/>
            <person name="Knight-Connoni V."/>
        </authorList>
    </citation>
    <scope>NUCLEOTIDE SEQUENCE [LARGE SCALE GENOMIC DNA]</scope>
    <source>
        <strain evidence="2 3">ATCC 25174</strain>
    </source>
</reference>
<evidence type="ECO:0000313" key="3">
    <source>
        <dbReference type="Proteomes" id="UP000565724"/>
    </source>
</evidence>
<organism evidence="2 3">
    <name type="scientific">Cellulomonas humilata</name>
    <dbReference type="NCBI Taxonomy" id="144055"/>
    <lineage>
        <taxon>Bacteria</taxon>
        <taxon>Bacillati</taxon>
        <taxon>Actinomycetota</taxon>
        <taxon>Actinomycetes</taxon>
        <taxon>Micrococcales</taxon>
        <taxon>Cellulomonadaceae</taxon>
        <taxon>Cellulomonas</taxon>
    </lineage>
</organism>
<dbReference type="EMBL" id="JABMCI010000070">
    <property type="protein sequence ID" value="NUU19528.1"/>
    <property type="molecule type" value="Genomic_DNA"/>
</dbReference>
<dbReference type="RefSeq" id="WP_175349390.1">
    <property type="nucleotide sequence ID" value="NZ_JABMCI010000070.1"/>
</dbReference>
<dbReference type="Proteomes" id="UP000565724">
    <property type="component" value="Unassembled WGS sequence"/>
</dbReference>
<gene>
    <name evidence="2" type="ORF">HP550_19950</name>
</gene>
<feature type="transmembrane region" description="Helical" evidence="1">
    <location>
        <begin position="51"/>
        <end position="73"/>
    </location>
</feature>
<sequence>MNTWRDWFTWTPRWMRWAAGISVTLGVALLTIGIALDVQGRWNNYPYLVNMTSAFTGALIGIPVTAFVLAFVLDDARQVRVTRQVRDGVKDALIALDHLAIELLSPLESEVPHRLQVVGQLRTLLAGPGTPADNVLYDEIARGAVSGTENDLVLAKVRTQWQRVQGLGALANMHGTGWLDVELVDGVAKAVRELTEPSAELWERRIPATAREALAALQLHEAVSALHDHHFRIWGQPPAARDDPFQSRRWRWRLWRWRWHI</sequence>
<accession>A0A7Y6A4B6</accession>
<keyword evidence="1" id="KW-1133">Transmembrane helix</keyword>
<keyword evidence="1" id="KW-0472">Membrane</keyword>